<dbReference type="AlphaFoldDB" id="A0A810L2J3"/>
<proteinExistence type="predicted"/>
<protein>
    <recommendedName>
        <fullName evidence="1">Endonuclease/exonuclease/phosphatase domain-containing protein</fullName>
    </recommendedName>
</protein>
<organism evidence="2 3">
    <name type="scientific">Actinocatenispora sera</name>
    <dbReference type="NCBI Taxonomy" id="390989"/>
    <lineage>
        <taxon>Bacteria</taxon>
        <taxon>Bacillati</taxon>
        <taxon>Actinomycetota</taxon>
        <taxon>Actinomycetes</taxon>
        <taxon>Micromonosporales</taxon>
        <taxon>Micromonosporaceae</taxon>
        <taxon>Actinocatenispora</taxon>
    </lineage>
</organism>
<dbReference type="OrthoDB" id="9787701at2"/>
<dbReference type="InterPro" id="IPR036691">
    <property type="entry name" value="Endo/exonu/phosph_ase_sf"/>
</dbReference>
<dbReference type="Gene3D" id="3.60.10.10">
    <property type="entry name" value="Endonuclease/exonuclease/phosphatase"/>
    <property type="match status" value="1"/>
</dbReference>
<reference evidence="2" key="1">
    <citation type="submission" date="2020-08" db="EMBL/GenBank/DDBJ databases">
        <title>Whole genome shotgun sequence of Actinocatenispora sera NBRC 101916.</title>
        <authorList>
            <person name="Komaki H."/>
            <person name="Tamura T."/>
        </authorList>
    </citation>
    <scope>NUCLEOTIDE SEQUENCE</scope>
    <source>
        <strain evidence="2">NBRC 101916</strain>
    </source>
</reference>
<sequence length="303" mass="32674">MTGPRSDLRLMVWNLCRGGTGSPAGDVLDQMTDLIGDVAPDVLCCVETEGATDRIVAGLHAAGHADYRGHRLAVDGTDDNLAIVTRLPVLELLPAPAGRTVDSYNFGGLRLRLPGGGEVAVFDTWLRFDVAIADALEATVAELVDGAERTRNDEQLALLELPQLANIEEILTEHLPTALADSDVPVLLAGGFNTESHLDLAAGDPAYRRHVRPQWQVTARLAKAGFADAYRLAHPDAAAEPGGTFDRADGGQRLPHRIDYVFVDERRVRVRAARTVWQRLDRHGPGSFYSDHAALVVDASIVA</sequence>
<name>A0A810L2J3_9ACTN</name>
<dbReference type="GO" id="GO:0003824">
    <property type="term" value="F:catalytic activity"/>
    <property type="evidence" value="ECO:0007669"/>
    <property type="project" value="InterPro"/>
</dbReference>
<dbReference type="InterPro" id="IPR005135">
    <property type="entry name" value="Endo/exonuclease/phosphatase"/>
</dbReference>
<dbReference type="Proteomes" id="UP000680750">
    <property type="component" value="Chromosome"/>
</dbReference>
<dbReference type="RefSeq" id="WP_084132245.1">
    <property type="nucleotide sequence ID" value="NZ_AP023354.1"/>
</dbReference>
<evidence type="ECO:0000259" key="1">
    <source>
        <dbReference type="Pfam" id="PF03372"/>
    </source>
</evidence>
<dbReference type="PANTHER" id="PTHR41349">
    <property type="match status" value="1"/>
</dbReference>
<keyword evidence="3" id="KW-1185">Reference proteome</keyword>
<dbReference type="PANTHER" id="PTHR41349:SF1">
    <property type="entry name" value="PROTEIN CBG08683"/>
    <property type="match status" value="1"/>
</dbReference>
<dbReference type="KEGG" id="aser:Asera_38680"/>
<dbReference type="EMBL" id="AP023354">
    <property type="protein sequence ID" value="BCJ29760.1"/>
    <property type="molecule type" value="Genomic_DNA"/>
</dbReference>
<dbReference type="Pfam" id="PF03372">
    <property type="entry name" value="Exo_endo_phos"/>
    <property type="match status" value="1"/>
</dbReference>
<evidence type="ECO:0000313" key="3">
    <source>
        <dbReference type="Proteomes" id="UP000680750"/>
    </source>
</evidence>
<dbReference type="SUPFAM" id="SSF56219">
    <property type="entry name" value="DNase I-like"/>
    <property type="match status" value="1"/>
</dbReference>
<evidence type="ECO:0000313" key="2">
    <source>
        <dbReference type="EMBL" id="BCJ29760.1"/>
    </source>
</evidence>
<feature type="domain" description="Endonuclease/exonuclease/phosphatase" evidence="1">
    <location>
        <begin position="11"/>
        <end position="292"/>
    </location>
</feature>
<gene>
    <name evidence="2" type="ORF">Asera_38680</name>
</gene>
<accession>A0A810L2J3</accession>